<keyword evidence="3" id="KW-1185">Reference proteome</keyword>
<dbReference type="GO" id="GO:0003676">
    <property type="term" value="F:nucleic acid binding"/>
    <property type="evidence" value="ECO:0007669"/>
    <property type="project" value="InterPro"/>
</dbReference>
<name>A0AAE2CK49_9LAMI</name>
<protein>
    <recommendedName>
        <fullName evidence="1">RNase H type-1 domain-containing protein</fullName>
    </recommendedName>
</protein>
<dbReference type="AlphaFoldDB" id="A0AAE2CK49"/>
<dbReference type="EMBL" id="JACGWO010000006">
    <property type="protein sequence ID" value="KAK4425121.1"/>
    <property type="molecule type" value="Genomic_DNA"/>
</dbReference>
<evidence type="ECO:0000313" key="2">
    <source>
        <dbReference type="EMBL" id="KAK4425121.1"/>
    </source>
</evidence>
<dbReference type="Proteomes" id="UP001293254">
    <property type="component" value="Unassembled WGS sequence"/>
</dbReference>
<dbReference type="Pfam" id="PF13456">
    <property type="entry name" value="RVT_3"/>
    <property type="match status" value="1"/>
</dbReference>
<dbReference type="InterPro" id="IPR052929">
    <property type="entry name" value="RNase_H-like_EbsB-rel"/>
</dbReference>
<gene>
    <name evidence="2" type="ORF">Salat_1706000</name>
</gene>
<dbReference type="Gene3D" id="3.30.420.10">
    <property type="entry name" value="Ribonuclease H-like superfamily/Ribonuclease H"/>
    <property type="match status" value="1"/>
</dbReference>
<dbReference type="CDD" id="cd06222">
    <property type="entry name" value="RNase_H_like"/>
    <property type="match status" value="1"/>
</dbReference>
<dbReference type="InterPro" id="IPR044730">
    <property type="entry name" value="RNase_H-like_dom_plant"/>
</dbReference>
<dbReference type="InterPro" id="IPR036397">
    <property type="entry name" value="RNaseH_sf"/>
</dbReference>
<evidence type="ECO:0000259" key="1">
    <source>
        <dbReference type="Pfam" id="PF13456"/>
    </source>
</evidence>
<accession>A0AAE2CK49</accession>
<dbReference type="GO" id="GO:0004523">
    <property type="term" value="F:RNA-DNA hybrid ribonuclease activity"/>
    <property type="evidence" value="ECO:0007669"/>
    <property type="project" value="InterPro"/>
</dbReference>
<proteinExistence type="predicted"/>
<dbReference type="PANTHER" id="PTHR47074:SF11">
    <property type="entry name" value="REVERSE TRANSCRIPTASE-LIKE PROTEIN"/>
    <property type="match status" value="1"/>
</dbReference>
<feature type="domain" description="RNase H type-1" evidence="1">
    <location>
        <begin position="121"/>
        <end position="232"/>
    </location>
</feature>
<dbReference type="PANTHER" id="PTHR47074">
    <property type="entry name" value="BNAC02G40300D PROTEIN"/>
    <property type="match status" value="1"/>
</dbReference>
<evidence type="ECO:0000313" key="3">
    <source>
        <dbReference type="Proteomes" id="UP001293254"/>
    </source>
</evidence>
<reference evidence="2" key="1">
    <citation type="submission" date="2020-06" db="EMBL/GenBank/DDBJ databases">
        <authorList>
            <person name="Li T."/>
            <person name="Hu X."/>
            <person name="Zhang T."/>
            <person name="Song X."/>
            <person name="Zhang H."/>
            <person name="Dai N."/>
            <person name="Sheng W."/>
            <person name="Hou X."/>
            <person name="Wei L."/>
        </authorList>
    </citation>
    <scope>NUCLEOTIDE SEQUENCE</scope>
    <source>
        <strain evidence="2">3651</strain>
        <tissue evidence="2">Leaf</tissue>
    </source>
</reference>
<dbReference type="InterPro" id="IPR002156">
    <property type="entry name" value="RNaseH_domain"/>
</dbReference>
<reference evidence="2" key="2">
    <citation type="journal article" date="2024" name="Plant">
        <title>Genomic evolution and insights into agronomic trait innovations of Sesamum species.</title>
        <authorList>
            <person name="Miao H."/>
            <person name="Wang L."/>
            <person name="Qu L."/>
            <person name="Liu H."/>
            <person name="Sun Y."/>
            <person name="Le M."/>
            <person name="Wang Q."/>
            <person name="Wei S."/>
            <person name="Zheng Y."/>
            <person name="Lin W."/>
            <person name="Duan Y."/>
            <person name="Cao H."/>
            <person name="Xiong S."/>
            <person name="Wang X."/>
            <person name="Wei L."/>
            <person name="Li C."/>
            <person name="Ma Q."/>
            <person name="Ju M."/>
            <person name="Zhao R."/>
            <person name="Li G."/>
            <person name="Mu C."/>
            <person name="Tian Q."/>
            <person name="Mei H."/>
            <person name="Zhang T."/>
            <person name="Gao T."/>
            <person name="Zhang H."/>
        </authorList>
    </citation>
    <scope>NUCLEOTIDE SEQUENCE</scope>
    <source>
        <strain evidence="2">3651</strain>
    </source>
</reference>
<comment type="caution">
    <text evidence="2">The sequence shown here is derived from an EMBL/GenBank/DDBJ whole genome shotgun (WGS) entry which is preliminary data.</text>
</comment>
<organism evidence="2 3">
    <name type="scientific">Sesamum alatum</name>
    <dbReference type="NCBI Taxonomy" id="300844"/>
    <lineage>
        <taxon>Eukaryota</taxon>
        <taxon>Viridiplantae</taxon>
        <taxon>Streptophyta</taxon>
        <taxon>Embryophyta</taxon>
        <taxon>Tracheophyta</taxon>
        <taxon>Spermatophyta</taxon>
        <taxon>Magnoliopsida</taxon>
        <taxon>eudicotyledons</taxon>
        <taxon>Gunneridae</taxon>
        <taxon>Pentapetalae</taxon>
        <taxon>asterids</taxon>
        <taxon>lamiids</taxon>
        <taxon>Lamiales</taxon>
        <taxon>Pedaliaceae</taxon>
        <taxon>Sesamum</taxon>
    </lineage>
</organism>
<sequence length="236" mass="26487">MCKDALPSWLIWFDETQEWITFVPSAKRLEKAPFISFFLVRSNSKPGLSQTFHGVLCQFALAEPKSMALGKCGPLSSKYRFAGTFLLSEYEEYCSSLKGPERNDVFRREWQPPPDCFVKINFNGATFAETNSTGVGILTCDSSRTCIGWRKRHVSFKASPEHIELLAAATAVEFGKENGWEQIIVEGNCLSVISKLESTEPDSSVLGYLVQDFREIAKLFRSCKFCCVPRGQCFGS</sequence>